<dbReference type="OrthoDB" id="9793162at2"/>
<keyword evidence="2" id="KW-0269">Exonuclease</keyword>
<dbReference type="AlphaFoldDB" id="A0A4R2SWF4"/>
<dbReference type="SUPFAM" id="SSF56219">
    <property type="entry name" value="DNase I-like"/>
    <property type="match status" value="1"/>
</dbReference>
<keyword evidence="2" id="KW-0255">Endonuclease</keyword>
<feature type="domain" description="Endonuclease/exonuclease/phosphatase" evidence="1">
    <location>
        <begin position="71"/>
        <end position="272"/>
    </location>
</feature>
<sequence>MRKIPLFLTALLAVLLSVIGYLYFSISLFSPAKVTTSLDYTINKSSDSFQCYQTDKSVSPFTSQEFNIVVWNIHKGSDPGWQSALRQYAEKADFLLLQEVTNQQNIQQLINFPTSIYVSAFSYRKRESGVNLLSKTAPHYFCAGSEQEPWIIIPKVGVAAAYPLTNGESLLIVNLHLVNFEWTPTNYKNQLTPMINQISQHKGPIILAGDFNSWNDGRIELLNDLTTKNNLQEVQFTADYRLQFLSHPLDHIYVRGLNIKVATTTNTESSDHNPLFATFTIKDNQ</sequence>
<dbReference type="GO" id="GO:0004527">
    <property type="term" value="F:exonuclease activity"/>
    <property type="evidence" value="ECO:0007669"/>
    <property type="project" value="UniProtKB-KW"/>
</dbReference>
<name>A0A4R2SWF4_9PAST</name>
<comment type="caution">
    <text evidence="2">The sequence shown here is derived from an EMBL/GenBank/DDBJ whole genome shotgun (WGS) entry which is preliminary data.</text>
</comment>
<organism evidence="2 3">
    <name type="scientific">Cricetibacter osteomyelitidis</name>
    <dbReference type="NCBI Taxonomy" id="1521931"/>
    <lineage>
        <taxon>Bacteria</taxon>
        <taxon>Pseudomonadati</taxon>
        <taxon>Pseudomonadota</taxon>
        <taxon>Gammaproteobacteria</taxon>
        <taxon>Pasteurellales</taxon>
        <taxon>Pasteurellaceae</taxon>
        <taxon>Cricetibacter</taxon>
    </lineage>
</organism>
<dbReference type="InterPro" id="IPR005135">
    <property type="entry name" value="Endo/exonuclease/phosphatase"/>
</dbReference>
<dbReference type="EMBL" id="SLYB01000014">
    <property type="protein sequence ID" value="TCP94809.1"/>
    <property type="molecule type" value="Genomic_DNA"/>
</dbReference>
<keyword evidence="3" id="KW-1185">Reference proteome</keyword>
<dbReference type="Gene3D" id="3.60.10.10">
    <property type="entry name" value="Endonuclease/exonuclease/phosphatase"/>
    <property type="match status" value="1"/>
</dbReference>
<dbReference type="NCBIfam" id="NF003840">
    <property type="entry name" value="PRK05421.1-2"/>
    <property type="match status" value="1"/>
</dbReference>
<keyword evidence="2" id="KW-0378">Hydrolase</keyword>
<dbReference type="GO" id="GO:0004519">
    <property type="term" value="F:endonuclease activity"/>
    <property type="evidence" value="ECO:0007669"/>
    <property type="project" value="UniProtKB-KW"/>
</dbReference>
<dbReference type="Pfam" id="PF03372">
    <property type="entry name" value="Exo_endo_phos"/>
    <property type="match status" value="1"/>
</dbReference>
<proteinExistence type="predicted"/>
<evidence type="ECO:0000313" key="3">
    <source>
        <dbReference type="Proteomes" id="UP000295763"/>
    </source>
</evidence>
<evidence type="ECO:0000313" key="2">
    <source>
        <dbReference type="EMBL" id="TCP94809.1"/>
    </source>
</evidence>
<protein>
    <submittedName>
        <fullName evidence="2">Endonuclease/exonuclease/phosphatase (EEP) superfamily protein YafD</fullName>
    </submittedName>
</protein>
<keyword evidence="2" id="KW-0540">Nuclease</keyword>
<accession>A0A4R2SWF4</accession>
<reference evidence="2 3" key="1">
    <citation type="submission" date="2019-03" db="EMBL/GenBank/DDBJ databases">
        <title>Genomic Encyclopedia of Type Strains, Phase IV (KMG-IV): sequencing the most valuable type-strain genomes for metagenomic binning, comparative biology and taxonomic classification.</title>
        <authorList>
            <person name="Goeker M."/>
        </authorList>
    </citation>
    <scope>NUCLEOTIDE SEQUENCE [LARGE SCALE GENOMIC DNA]</scope>
    <source>
        <strain evidence="2 3">DSM 28404</strain>
    </source>
</reference>
<dbReference type="Proteomes" id="UP000295763">
    <property type="component" value="Unassembled WGS sequence"/>
</dbReference>
<dbReference type="RefSeq" id="WP_131977104.1">
    <property type="nucleotide sequence ID" value="NZ_SLYB01000014.1"/>
</dbReference>
<gene>
    <name evidence="2" type="ORF">EDC44_11452</name>
</gene>
<evidence type="ECO:0000259" key="1">
    <source>
        <dbReference type="Pfam" id="PF03372"/>
    </source>
</evidence>
<dbReference type="NCBIfam" id="NF003842">
    <property type="entry name" value="PRK05421.1-4"/>
    <property type="match status" value="1"/>
</dbReference>
<dbReference type="InterPro" id="IPR036691">
    <property type="entry name" value="Endo/exonu/phosph_ase_sf"/>
</dbReference>